<feature type="domain" description="Uncharacterised" evidence="2">
    <location>
        <begin position="11"/>
        <end position="196"/>
    </location>
</feature>
<comment type="caution">
    <text evidence="3">The sequence shown here is derived from an EMBL/GenBank/DDBJ whole genome shotgun (WGS) entry which is preliminary data.</text>
</comment>
<reference evidence="3" key="1">
    <citation type="submission" date="2023-07" db="EMBL/GenBank/DDBJ databases">
        <title>Sorghum-associated microbial communities from plants grown in Nebraska, USA.</title>
        <authorList>
            <person name="Schachtman D."/>
        </authorList>
    </citation>
    <scope>NUCLEOTIDE SEQUENCE</scope>
    <source>
        <strain evidence="3">DS1061</strain>
    </source>
</reference>
<evidence type="ECO:0000259" key="2">
    <source>
        <dbReference type="Pfam" id="PF07514"/>
    </source>
</evidence>
<gene>
    <name evidence="3" type="ORF">J2793_006188</name>
</gene>
<feature type="compositionally biased region" description="Polar residues" evidence="1">
    <location>
        <begin position="317"/>
        <end position="331"/>
    </location>
</feature>
<protein>
    <submittedName>
        <fullName evidence="3">Conjugal transfer pilus assembly protein TraI</fullName>
    </submittedName>
</protein>
<dbReference type="Gene3D" id="1.10.3210.40">
    <property type="match status" value="1"/>
</dbReference>
<feature type="region of interest" description="Disordered" evidence="1">
    <location>
        <begin position="346"/>
        <end position="381"/>
    </location>
</feature>
<accession>A0AB73INL1</accession>
<dbReference type="Proteomes" id="UP001229486">
    <property type="component" value="Unassembled WGS sequence"/>
</dbReference>
<organism evidence="3 4">
    <name type="scientific">Paraburkholderia caledonica</name>
    <dbReference type="NCBI Taxonomy" id="134536"/>
    <lineage>
        <taxon>Bacteria</taxon>
        <taxon>Pseudomonadati</taxon>
        <taxon>Pseudomonadota</taxon>
        <taxon>Betaproteobacteria</taxon>
        <taxon>Burkholderiales</taxon>
        <taxon>Burkholderiaceae</taxon>
        <taxon>Paraburkholderia</taxon>
    </lineage>
</organism>
<dbReference type="EMBL" id="JAURTK010000012">
    <property type="protein sequence ID" value="MDP9650714.1"/>
    <property type="molecule type" value="Genomic_DNA"/>
</dbReference>
<feature type="compositionally biased region" description="Basic and acidic residues" evidence="1">
    <location>
        <begin position="366"/>
        <end position="375"/>
    </location>
</feature>
<proteinExistence type="predicted"/>
<name>A0AB73INL1_9BURK</name>
<dbReference type="RefSeq" id="WP_392395526.1">
    <property type="nucleotide sequence ID" value="NZ_JAURTK010000012.1"/>
</dbReference>
<feature type="compositionally biased region" description="Low complexity" evidence="1">
    <location>
        <begin position="289"/>
        <end position="305"/>
    </location>
</feature>
<dbReference type="AlphaFoldDB" id="A0AB73INL1"/>
<evidence type="ECO:0000313" key="3">
    <source>
        <dbReference type="EMBL" id="MDP9650714.1"/>
    </source>
</evidence>
<feature type="compositionally biased region" description="Pro residues" evidence="1">
    <location>
        <begin position="254"/>
        <end position="267"/>
    </location>
</feature>
<feature type="region of interest" description="Disordered" evidence="1">
    <location>
        <begin position="254"/>
        <end position="331"/>
    </location>
</feature>
<evidence type="ECO:0000313" key="4">
    <source>
        <dbReference type="Proteomes" id="UP001229486"/>
    </source>
</evidence>
<dbReference type="Pfam" id="PF07514">
    <property type="entry name" value="TraI_2"/>
    <property type="match status" value="1"/>
</dbReference>
<sequence length="466" mass="49907">MSGPMATGAAALLEQHQRRIDLITQCANEPNRAEFERKWLSVLRGCAAWFSTLPLSPQLYKDAGGAFRCTIETAFFAMRLAGGRKFGTNLPSEQRRRIEPQYNYAVFLCATCSRLDEPYRYFQILRDTDRIEWNPSIHGGLEPWLGNSPYRIVVRPAPLPVERMRTGMLAQVLIGSQLLAGLDGEVLAETFGAINPVPDPQGIETLLHKVVREAVNVADESDRKAQRGVFAPVSYTVPSAVQVAAELQPVVAPAPTPVSPSTPPSPSAAPSVPYGAPQAPAARDATVQEPSASPSPSEPATVPVPMQAAEGAPPARSESTSPERVAASSTARALSLHEAIGITVEPGPATAPEQMPVDPTGMRATPRADTREKPEAPAGFDDVLKGLPNSVRELFVALREDVIAGSAKVEWNDKGLVIGKRLIGSYGLASSTLVEHMRKRSLMVADGSTDITLAPRAGQLILERPA</sequence>
<dbReference type="InterPro" id="IPR011119">
    <property type="entry name" value="Unchr_helicase_relaxase_TraI"/>
</dbReference>
<evidence type="ECO:0000256" key="1">
    <source>
        <dbReference type="SAM" id="MobiDB-lite"/>
    </source>
</evidence>